<sequence>MIEWRWLSGWTEEELVPRLDEARSLGRNYAAGAGEMTLEAGWSQVHSVGLLGHELPGPPQPDGIFERARKVMETFDFSDPRIVRWHFSADEPLRGRTVLLELKSLGQKLRYLCAVRVGGTRLEHGEKCSIYGFSFETLDGHIEAGREWFLLKKDHQTGEVRFHIEAAWHPGEFPNWWSRVGFALVGRRYQRAWHRLTHVRLRELTRRRPDLVGQSAESGRIEHSGHELELGPVQFFAQIAPGRKKTQMDEEVEAVHRGQWLTPLGLGVLAGMRSMSAPTLVSRRLAQASGPHKDRLTEALSKPWVPKVLGLLAAGELVADKLPKTPSRVKLVPLTGRVLAGVLAATASVAGQKRSVVALAGVLGGVAAVASSWAFYSLRKVATKRFKVPSVAAAFTEDALVAALASRLMPGVEARAE</sequence>
<dbReference type="EMBL" id="CP071090">
    <property type="protein sequence ID" value="QSQ21155.1"/>
    <property type="molecule type" value="Genomic_DNA"/>
</dbReference>
<evidence type="ECO:0000259" key="3">
    <source>
        <dbReference type="Pfam" id="PF13548"/>
    </source>
</evidence>
<feature type="transmembrane region" description="Helical" evidence="1">
    <location>
        <begin position="356"/>
        <end position="376"/>
    </location>
</feature>
<feature type="domain" description="DUF4126" evidence="3">
    <location>
        <begin position="263"/>
        <end position="405"/>
    </location>
</feature>
<gene>
    <name evidence="4" type="ORF">JY651_39120</name>
</gene>
<dbReference type="Proteomes" id="UP000662747">
    <property type="component" value="Chromosome"/>
</dbReference>
<keyword evidence="1" id="KW-0812">Transmembrane</keyword>
<dbReference type="Pfam" id="PF13548">
    <property type="entry name" value="DUF4126"/>
    <property type="match status" value="1"/>
</dbReference>
<keyword evidence="1" id="KW-0472">Membrane</keyword>
<protein>
    <submittedName>
        <fullName evidence="4">DUF1990 family protein</fullName>
    </submittedName>
</protein>
<name>A0ABX7NQU7_9BACT</name>
<dbReference type="InterPro" id="IPR025196">
    <property type="entry name" value="DUF4126"/>
</dbReference>
<evidence type="ECO:0000313" key="4">
    <source>
        <dbReference type="EMBL" id="QSQ21155.1"/>
    </source>
</evidence>
<dbReference type="Pfam" id="PF09348">
    <property type="entry name" value="DUF1990"/>
    <property type="match status" value="1"/>
</dbReference>
<proteinExistence type="predicted"/>
<evidence type="ECO:0000313" key="5">
    <source>
        <dbReference type="Proteomes" id="UP000662747"/>
    </source>
</evidence>
<organism evidence="4 5">
    <name type="scientific">Pyxidicoccus parkwayensis</name>
    <dbReference type="NCBI Taxonomy" id="2813578"/>
    <lineage>
        <taxon>Bacteria</taxon>
        <taxon>Pseudomonadati</taxon>
        <taxon>Myxococcota</taxon>
        <taxon>Myxococcia</taxon>
        <taxon>Myxococcales</taxon>
        <taxon>Cystobacterineae</taxon>
        <taxon>Myxococcaceae</taxon>
        <taxon>Pyxidicoccus</taxon>
    </lineage>
</organism>
<dbReference type="RefSeq" id="WP_206722734.1">
    <property type="nucleotide sequence ID" value="NZ_CP071090.1"/>
</dbReference>
<evidence type="ECO:0000259" key="2">
    <source>
        <dbReference type="Pfam" id="PF09348"/>
    </source>
</evidence>
<reference evidence="4 5" key="1">
    <citation type="submission" date="2021-02" db="EMBL/GenBank/DDBJ databases">
        <title>De Novo genome assembly of isolated myxobacteria.</title>
        <authorList>
            <person name="Stevens D.C."/>
        </authorList>
    </citation>
    <scope>NUCLEOTIDE SEQUENCE [LARGE SCALE GENOMIC DNA]</scope>
    <source>
        <strain evidence="5">SCPEA02</strain>
    </source>
</reference>
<evidence type="ECO:0000256" key="1">
    <source>
        <dbReference type="SAM" id="Phobius"/>
    </source>
</evidence>
<keyword evidence="5" id="KW-1185">Reference proteome</keyword>
<dbReference type="InterPro" id="IPR018960">
    <property type="entry name" value="DUF1990"/>
</dbReference>
<accession>A0ABX7NQU7</accession>
<keyword evidence="1" id="KW-1133">Transmembrane helix</keyword>
<feature type="domain" description="DUF1990" evidence="2">
    <location>
        <begin position="38"/>
        <end position="195"/>
    </location>
</feature>